<sequence length="123" mass="12664">MSQQHIPFDSSEVKTNTANPNNSNEDDGNQPSGILSKGLTPVGNGLGKVLSPVGAVVGTVTQPVTGIMGGVTKPVLDPALGERQDRSQLMGGDKRAEDFGKQAQKDKEPVGGKEQSGSNPLGL</sequence>
<dbReference type="EMBL" id="BSXG01000011">
    <property type="protein sequence ID" value="GME24091.1"/>
    <property type="molecule type" value="Genomic_DNA"/>
</dbReference>
<accession>A0ACB5RVD7</accession>
<reference evidence="1" key="1">
    <citation type="submission" date="2024-09" db="EMBL/GenBank/DDBJ databases">
        <title>Draft Genome Sequences of Neofusicoccum parvum.</title>
        <authorList>
            <person name="Ashida A."/>
            <person name="Camagna M."/>
            <person name="Tanaka A."/>
            <person name="Takemoto D."/>
        </authorList>
    </citation>
    <scope>NUCLEOTIDE SEQUENCE</scope>
    <source>
        <strain evidence="1">PPO83</strain>
    </source>
</reference>
<organism evidence="1 2">
    <name type="scientific">Neofusicoccum parvum</name>
    <dbReference type="NCBI Taxonomy" id="310453"/>
    <lineage>
        <taxon>Eukaryota</taxon>
        <taxon>Fungi</taxon>
        <taxon>Dikarya</taxon>
        <taxon>Ascomycota</taxon>
        <taxon>Pezizomycotina</taxon>
        <taxon>Dothideomycetes</taxon>
        <taxon>Dothideomycetes incertae sedis</taxon>
        <taxon>Botryosphaeriales</taxon>
        <taxon>Botryosphaeriaceae</taxon>
        <taxon>Neofusicoccum</taxon>
    </lineage>
</organism>
<protein>
    <submittedName>
        <fullName evidence="1">Uncharacterized protein</fullName>
    </submittedName>
</protein>
<name>A0ACB5RVD7_9PEZI</name>
<gene>
    <name evidence="1" type="primary">g4761</name>
    <name evidence="1" type="ORF">NpPPO83_00004761</name>
</gene>
<evidence type="ECO:0000313" key="2">
    <source>
        <dbReference type="Proteomes" id="UP001165186"/>
    </source>
</evidence>
<evidence type="ECO:0000313" key="1">
    <source>
        <dbReference type="EMBL" id="GME24091.1"/>
    </source>
</evidence>
<keyword evidence="2" id="KW-1185">Reference proteome</keyword>
<proteinExistence type="predicted"/>
<comment type="caution">
    <text evidence="1">The sequence shown here is derived from an EMBL/GenBank/DDBJ whole genome shotgun (WGS) entry which is preliminary data.</text>
</comment>
<dbReference type="Proteomes" id="UP001165186">
    <property type="component" value="Unassembled WGS sequence"/>
</dbReference>